<sequence length="230" mass="24374">MAPDTSVIVFDVNETLSDMSLMADRFEEVCAPGYLARLWFATVLREGFALAAAGASARFADIGTEVLRTVLSGADLDRGLDAAVSYVMAGMKELKLHPDVAPGMRLLKEHGYRLVTLSNGSTDVAEQLLGPAGLRDEVDLVLSVEDAGVWKPAQAAYEYAAEACGVRPEQMMMVAVHPWDLHGAAGAGLRTGWINRTHARYPEYFRAPDATAATLVALAGEIGPGPGAAA</sequence>
<evidence type="ECO:0000256" key="1">
    <source>
        <dbReference type="ARBA" id="ARBA00008106"/>
    </source>
</evidence>
<dbReference type="InterPro" id="IPR051540">
    <property type="entry name" value="S-2-haloacid_dehalogenase"/>
</dbReference>
<dbReference type="OrthoDB" id="3774052at2"/>
<dbReference type="PANTHER" id="PTHR43316">
    <property type="entry name" value="HYDROLASE, HALOACID DELAHOGENASE-RELATED"/>
    <property type="match status" value="1"/>
</dbReference>
<keyword evidence="2" id="KW-0378">Hydrolase</keyword>
<dbReference type="PRINTS" id="PR00413">
    <property type="entry name" value="HADHALOGNASE"/>
</dbReference>
<dbReference type="InterPro" id="IPR006439">
    <property type="entry name" value="HAD-SF_hydro_IA"/>
</dbReference>
<dbReference type="Pfam" id="PF00702">
    <property type="entry name" value="Hydrolase"/>
    <property type="match status" value="1"/>
</dbReference>
<organism evidence="3 4">
    <name type="scientific">Raineyella antarctica</name>
    <dbReference type="NCBI Taxonomy" id="1577474"/>
    <lineage>
        <taxon>Bacteria</taxon>
        <taxon>Bacillati</taxon>
        <taxon>Actinomycetota</taxon>
        <taxon>Actinomycetes</taxon>
        <taxon>Propionibacteriales</taxon>
        <taxon>Propionibacteriaceae</taxon>
        <taxon>Raineyella</taxon>
    </lineage>
</organism>
<evidence type="ECO:0000313" key="4">
    <source>
        <dbReference type="Proteomes" id="UP000199086"/>
    </source>
</evidence>
<reference evidence="3 4" key="1">
    <citation type="submission" date="2016-06" db="EMBL/GenBank/DDBJ databases">
        <authorList>
            <person name="Olsen C.W."/>
            <person name="Carey S."/>
            <person name="Hinshaw L."/>
            <person name="Karasin A.I."/>
        </authorList>
    </citation>
    <scope>NUCLEOTIDE SEQUENCE [LARGE SCALE GENOMIC DNA]</scope>
    <source>
        <strain evidence="3 4">LZ-22</strain>
    </source>
</reference>
<gene>
    <name evidence="3" type="ORF">GA0111570_108115</name>
</gene>
<dbReference type="SFLD" id="SFLDG01129">
    <property type="entry name" value="C1.5:_HAD__Beta-PGM__Phosphata"/>
    <property type="match status" value="1"/>
</dbReference>
<comment type="similarity">
    <text evidence="1">Belongs to the HAD-like hydrolase superfamily. S-2-haloalkanoic acid dehalogenase family.</text>
</comment>
<dbReference type="AlphaFoldDB" id="A0A1G6HBW0"/>
<dbReference type="NCBIfam" id="TIGR01493">
    <property type="entry name" value="HAD-SF-IA-v2"/>
    <property type="match status" value="1"/>
</dbReference>
<dbReference type="RefSeq" id="WP_092611739.1">
    <property type="nucleotide sequence ID" value="NZ_FMYF01000008.1"/>
</dbReference>
<dbReference type="GO" id="GO:0019120">
    <property type="term" value="F:hydrolase activity, acting on acid halide bonds, in C-halide compounds"/>
    <property type="evidence" value="ECO:0007669"/>
    <property type="project" value="InterPro"/>
</dbReference>
<evidence type="ECO:0000313" key="3">
    <source>
        <dbReference type="EMBL" id="SDB91787.1"/>
    </source>
</evidence>
<dbReference type="STRING" id="1577474.GA0111570_108115"/>
<dbReference type="SFLD" id="SFLDS00003">
    <property type="entry name" value="Haloacid_Dehalogenase"/>
    <property type="match status" value="1"/>
</dbReference>
<proteinExistence type="inferred from homology"/>
<dbReference type="InterPro" id="IPR006328">
    <property type="entry name" value="2-HAD"/>
</dbReference>
<dbReference type="Proteomes" id="UP000199086">
    <property type="component" value="Unassembled WGS sequence"/>
</dbReference>
<keyword evidence="4" id="KW-1185">Reference proteome</keyword>
<dbReference type="PANTHER" id="PTHR43316:SF3">
    <property type="entry name" value="HALOACID DEHALOGENASE, TYPE II (AFU_ORTHOLOGUE AFUA_2G07750)-RELATED"/>
    <property type="match status" value="1"/>
</dbReference>
<dbReference type="InterPro" id="IPR023214">
    <property type="entry name" value="HAD_sf"/>
</dbReference>
<dbReference type="SUPFAM" id="SSF56784">
    <property type="entry name" value="HAD-like"/>
    <property type="match status" value="1"/>
</dbReference>
<dbReference type="Gene3D" id="3.40.50.1000">
    <property type="entry name" value="HAD superfamily/HAD-like"/>
    <property type="match status" value="1"/>
</dbReference>
<protein>
    <submittedName>
        <fullName evidence="3">2-haloacid dehalogenase</fullName>
    </submittedName>
</protein>
<dbReference type="Gene3D" id="1.10.150.240">
    <property type="entry name" value="Putative phosphatase, domain 2"/>
    <property type="match status" value="1"/>
</dbReference>
<evidence type="ECO:0000256" key="2">
    <source>
        <dbReference type="ARBA" id="ARBA00022801"/>
    </source>
</evidence>
<dbReference type="EMBL" id="FMYF01000008">
    <property type="protein sequence ID" value="SDB91787.1"/>
    <property type="molecule type" value="Genomic_DNA"/>
</dbReference>
<dbReference type="InterPro" id="IPR036412">
    <property type="entry name" value="HAD-like_sf"/>
</dbReference>
<accession>A0A1G6HBW0</accession>
<dbReference type="NCBIfam" id="TIGR01428">
    <property type="entry name" value="HAD_type_II"/>
    <property type="match status" value="1"/>
</dbReference>
<name>A0A1G6HBW0_9ACTN</name>
<dbReference type="InterPro" id="IPR023198">
    <property type="entry name" value="PGP-like_dom2"/>
</dbReference>